<evidence type="ECO:0000313" key="3">
    <source>
        <dbReference type="Proteomes" id="UP000219453"/>
    </source>
</evidence>
<keyword evidence="3" id="KW-1185">Reference proteome</keyword>
<dbReference type="AlphaFoldDB" id="A0A285NUS4"/>
<keyword evidence="1" id="KW-0812">Transmembrane</keyword>
<evidence type="ECO:0000313" key="2">
    <source>
        <dbReference type="EMBL" id="SNZ12988.1"/>
    </source>
</evidence>
<protein>
    <submittedName>
        <fullName evidence="2">Uncharacterized protein</fullName>
    </submittedName>
</protein>
<proteinExistence type="predicted"/>
<dbReference type="Proteomes" id="UP000219453">
    <property type="component" value="Unassembled WGS sequence"/>
</dbReference>
<evidence type="ECO:0000256" key="1">
    <source>
        <dbReference type="SAM" id="Phobius"/>
    </source>
</evidence>
<dbReference type="EMBL" id="OBEJ01000002">
    <property type="protein sequence ID" value="SNZ12988.1"/>
    <property type="molecule type" value="Genomic_DNA"/>
</dbReference>
<gene>
    <name evidence="2" type="ORF">SAMN06269185_2005</name>
</gene>
<feature type="transmembrane region" description="Helical" evidence="1">
    <location>
        <begin position="21"/>
        <end position="40"/>
    </location>
</feature>
<keyword evidence="1" id="KW-1133">Transmembrane helix</keyword>
<keyword evidence="1" id="KW-0472">Membrane</keyword>
<sequence length="49" mass="5549">MRVSSHWNGTAVRNSRPADTVVSWPFLSVLMLGAMPKMLFGRLDDPYLQ</sequence>
<organism evidence="2 3">
    <name type="scientific">Natronoarchaeum philippinense</name>
    <dbReference type="NCBI Taxonomy" id="558529"/>
    <lineage>
        <taxon>Archaea</taxon>
        <taxon>Methanobacteriati</taxon>
        <taxon>Methanobacteriota</taxon>
        <taxon>Stenosarchaea group</taxon>
        <taxon>Halobacteria</taxon>
        <taxon>Halobacteriales</taxon>
        <taxon>Natronoarchaeaceae</taxon>
    </lineage>
</organism>
<accession>A0A285NUS4</accession>
<reference evidence="2 3" key="1">
    <citation type="submission" date="2017-09" db="EMBL/GenBank/DDBJ databases">
        <authorList>
            <person name="Ehlers B."/>
            <person name="Leendertz F.H."/>
        </authorList>
    </citation>
    <scope>NUCLEOTIDE SEQUENCE [LARGE SCALE GENOMIC DNA]</scope>
    <source>
        <strain evidence="2 3">DSM 27208</strain>
    </source>
</reference>
<name>A0A285NUS4_NATPI</name>